<dbReference type="InterPro" id="IPR016181">
    <property type="entry name" value="Acyl_CoA_acyltransferase"/>
</dbReference>
<dbReference type="Gene3D" id="3.40.630.30">
    <property type="match status" value="1"/>
</dbReference>
<evidence type="ECO:0000313" key="5">
    <source>
        <dbReference type="EMBL" id="MDX5893368.1"/>
    </source>
</evidence>
<dbReference type="SUPFAM" id="SSF55729">
    <property type="entry name" value="Acyl-CoA N-acyltransferases (Nat)"/>
    <property type="match status" value="1"/>
</dbReference>
<dbReference type="Proteomes" id="UP001281130">
    <property type="component" value="Unassembled WGS sequence"/>
</dbReference>
<dbReference type="EMBL" id="JAWXXX010000001">
    <property type="protein sequence ID" value="MDX5893368.1"/>
    <property type="molecule type" value="Genomic_DNA"/>
</dbReference>
<dbReference type="HOGENOM" id="CLU_013985_36_3_11"/>
<dbReference type="EMBL" id="CP007514">
    <property type="protein sequence ID" value="AHY45955.1"/>
    <property type="molecule type" value="Genomic_DNA"/>
</dbReference>
<keyword evidence="2" id="KW-0012">Acyltransferase</keyword>
<dbReference type="InterPro" id="IPR000182">
    <property type="entry name" value="GNAT_dom"/>
</dbReference>
<reference evidence="4 6" key="1">
    <citation type="submission" date="2014-03" db="EMBL/GenBank/DDBJ databases">
        <title>Complete genome sequence of the Radio-Resistant Rubrobacter radiotolerans RSPS-4.</title>
        <authorList>
            <person name="Egas C.C."/>
            <person name="Barroso C.C."/>
            <person name="Froufe H.J.C."/>
            <person name="Pacheco J.J."/>
            <person name="Albuquerque L.L."/>
            <person name="da Costa M.M.S."/>
        </authorList>
    </citation>
    <scope>NUCLEOTIDE SEQUENCE [LARGE SCALE GENOMIC DNA]</scope>
    <source>
        <strain evidence="4 6">RSPS-4</strain>
    </source>
</reference>
<feature type="domain" description="N-acetyltransferase" evidence="3">
    <location>
        <begin position="14"/>
        <end position="172"/>
    </location>
</feature>
<dbReference type="PANTHER" id="PTHR43877:SF1">
    <property type="entry name" value="ACETYLTRANSFERASE"/>
    <property type="match status" value="1"/>
</dbReference>
<protein>
    <submittedName>
        <fullName evidence="4 5">Acetyltransferase</fullName>
    </submittedName>
</protein>
<sequence length="172" mass="19339">MSINTVDAGGDVRFRVRPGRREDADAAARLWMQSARAHADYDPVYQAAPEAEKMMRRFLADLSSTNHSFLFVADVFPEAEDARTVGFVSGELREGSPTFKPRSWAAVDDVFVEPDYRSLGIGHALMGKVREWAEERRTNGISLQVAAANERGRSFYRSLGFREVSIYEVCEI</sequence>
<dbReference type="CDD" id="cd04301">
    <property type="entry name" value="NAT_SF"/>
    <property type="match status" value="1"/>
</dbReference>
<dbReference type="RefSeq" id="WP_051589305.1">
    <property type="nucleotide sequence ID" value="NZ_CP007514.1"/>
</dbReference>
<accession>A0A023X1S1</accession>
<dbReference type="InterPro" id="IPR050832">
    <property type="entry name" value="Bact_Acetyltransf"/>
</dbReference>
<dbReference type="AlphaFoldDB" id="A0A023X1S1"/>
<organism evidence="4 6">
    <name type="scientific">Rubrobacter radiotolerans</name>
    <name type="common">Arthrobacter radiotolerans</name>
    <dbReference type="NCBI Taxonomy" id="42256"/>
    <lineage>
        <taxon>Bacteria</taxon>
        <taxon>Bacillati</taxon>
        <taxon>Actinomycetota</taxon>
        <taxon>Rubrobacteria</taxon>
        <taxon>Rubrobacterales</taxon>
        <taxon>Rubrobacteraceae</taxon>
        <taxon>Rubrobacter</taxon>
    </lineage>
</organism>
<dbReference type="Proteomes" id="UP000025229">
    <property type="component" value="Chromosome"/>
</dbReference>
<keyword evidence="1 4" id="KW-0808">Transferase</keyword>
<dbReference type="eggNOG" id="COG0456">
    <property type="taxonomic scope" value="Bacteria"/>
</dbReference>
<reference evidence="5" key="2">
    <citation type="submission" date="2023-11" db="EMBL/GenBank/DDBJ databases">
        <title>MicrobeMod: A computational toolkit for identifying prokaryotic methylation and restriction-modification with nanopore sequencing.</title>
        <authorList>
            <person name="Crits-Christoph A."/>
            <person name="Kang S.C."/>
            <person name="Lee H."/>
            <person name="Ostrov N."/>
        </authorList>
    </citation>
    <scope>NUCLEOTIDE SEQUENCE</scope>
    <source>
        <strain evidence="5">ATCC 51242</strain>
    </source>
</reference>
<keyword evidence="6" id="KW-1185">Reference proteome</keyword>
<evidence type="ECO:0000313" key="4">
    <source>
        <dbReference type="EMBL" id="AHY45955.1"/>
    </source>
</evidence>
<dbReference type="PROSITE" id="PS51186">
    <property type="entry name" value="GNAT"/>
    <property type="match status" value="1"/>
</dbReference>
<proteinExistence type="predicted"/>
<dbReference type="KEGG" id="rrd:RradSPS_0672"/>
<dbReference type="Pfam" id="PF00583">
    <property type="entry name" value="Acetyltransf_1"/>
    <property type="match status" value="1"/>
</dbReference>
<gene>
    <name evidence="4" type="ORF">RradSPS_0672</name>
    <name evidence="5" type="ORF">SIL72_04925</name>
</gene>
<evidence type="ECO:0000256" key="1">
    <source>
        <dbReference type="ARBA" id="ARBA00022679"/>
    </source>
</evidence>
<dbReference type="PANTHER" id="PTHR43877">
    <property type="entry name" value="AMINOALKYLPHOSPHONATE N-ACETYLTRANSFERASE-RELATED-RELATED"/>
    <property type="match status" value="1"/>
</dbReference>
<evidence type="ECO:0000313" key="6">
    <source>
        <dbReference type="Proteomes" id="UP000025229"/>
    </source>
</evidence>
<name>A0A023X1S1_RUBRA</name>
<dbReference type="GO" id="GO:0016747">
    <property type="term" value="F:acyltransferase activity, transferring groups other than amino-acyl groups"/>
    <property type="evidence" value="ECO:0007669"/>
    <property type="project" value="InterPro"/>
</dbReference>
<evidence type="ECO:0000259" key="3">
    <source>
        <dbReference type="PROSITE" id="PS51186"/>
    </source>
</evidence>
<dbReference type="STRING" id="42256.RradSPS_0672"/>
<evidence type="ECO:0000256" key="2">
    <source>
        <dbReference type="ARBA" id="ARBA00023315"/>
    </source>
</evidence>